<evidence type="ECO:0000313" key="3">
    <source>
        <dbReference type="Proteomes" id="UP000608522"/>
    </source>
</evidence>
<organism evidence="2 3">
    <name type="scientific">Streptomyces spororaveus</name>
    <dbReference type="NCBI Taxonomy" id="284039"/>
    <lineage>
        <taxon>Bacteria</taxon>
        <taxon>Bacillati</taxon>
        <taxon>Actinomycetota</taxon>
        <taxon>Actinomycetes</taxon>
        <taxon>Kitasatosporales</taxon>
        <taxon>Streptomycetaceae</taxon>
        <taxon>Streptomyces</taxon>
    </lineage>
</organism>
<evidence type="ECO:0000313" key="2">
    <source>
        <dbReference type="EMBL" id="GHI75683.1"/>
    </source>
</evidence>
<dbReference type="RefSeq" id="WP_202198092.1">
    <property type="nucleotide sequence ID" value="NZ_BAAATO010000068.1"/>
</dbReference>
<sequence>MHSIEFRVAPQSGGGQGRGETPSAVEFLVDGIPFLELVRRAELPDAFAEQQERAAEFAPDPVPLLAGAYAYPALLSARNLLGGEPDRVPHGAERGETLLLSCTCGIDDCWALTAHITVTDTTVTWSGFRNNSRDWNHDSLGILAFSRPQYEQSLRAALDALSALRS</sequence>
<accession>A0ABQ3T5L4</accession>
<dbReference type="Proteomes" id="UP000608522">
    <property type="component" value="Unassembled WGS sequence"/>
</dbReference>
<name>A0ABQ3T5L4_9ACTN</name>
<feature type="region of interest" description="Disordered" evidence="1">
    <location>
        <begin position="1"/>
        <end position="22"/>
    </location>
</feature>
<evidence type="ECO:0000256" key="1">
    <source>
        <dbReference type="SAM" id="MobiDB-lite"/>
    </source>
</evidence>
<reference evidence="3" key="1">
    <citation type="submission" date="2023-07" db="EMBL/GenBank/DDBJ databases">
        <title>Whole genome shotgun sequence of Streptomyces spororaveus NBRC 15456.</title>
        <authorList>
            <person name="Komaki H."/>
            <person name="Tamura T."/>
        </authorList>
    </citation>
    <scope>NUCLEOTIDE SEQUENCE [LARGE SCALE GENOMIC DNA]</scope>
    <source>
        <strain evidence="3">NBRC 15456</strain>
    </source>
</reference>
<gene>
    <name evidence="2" type="ORF">Sspor_12440</name>
</gene>
<proteinExistence type="predicted"/>
<keyword evidence="3" id="KW-1185">Reference proteome</keyword>
<comment type="caution">
    <text evidence="2">The sequence shown here is derived from an EMBL/GenBank/DDBJ whole genome shotgun (WGS) entry which is preliminary data.</text>
</comment>
<dbReference type="EMBL" id="BNED01000005">
    <property type="protein sequence ID" value="GHI75683.1"/>
    <property type="molecule type" value="Genomic_DNA"/>
</dbReference>
<protein>
    <submittedName>
        <fullName evidence="2">Uncharacterized protein</fullName>
    </submittedName>
</protein>